<dbReference type="Gene3D" id="2.60.40.2340">
    <property type="match status" value="2"/>
</dbReference>
<reference evidence="2 3" key="1">
    <citation type="submission" date="2013-04" db="EMBL/GenBank/DDBJ databases">
        <title>Zunongwangia sp. 22II14-10F7 Genome Sequencing.</title>
        <authorList>
            <person name="Lai Q."/>
            <person name="Shao Z."/>
        </authorList>
    </citation>
    <scope>NUCLEOTIDE SEQUENCE [LARGE SCALE GENOMIC DNA]</scope>
    <source>
        <strain evidence="2 3">22II14-10F7</strain>
    </source>
</reference>
<dbReference type="RefSeq" id="WP_084842858.1">
    <property type="nucleotide sequence ID" value="NZ_ARYN01000017.1"/>
</dbReference>
<accession>A0A1Y1T0S2</accession>
<dbReference type="PROSITE" id="PS51257">
    <property type="entry name" value="PROKAR_LIPOPROTEIN"/>
    <property type="match status" value="1"/>
</dbReference>
<dbReference type="InterPro" id="IPR032186">
    <property type="entry name" value="DUF5018"/>
</dbReference>
<dbReference type="OrthoDB" id="1466621at2"/>
<dbReference type="EMBL" id="ARYN01000017">
    <property type="protein sequence ID" value="ORL44175.1"/>
    <property type="molecule type" value="Genomic_DNA"/>
</dbReference>
<dbReference type="Pfam" id="PF16410">
    <property type="entry name" value="DUF5018"/>
    <property type="match status" value="1"/>
</dbReference>
<sequence length="413" mass="46941">MLKSKSKNRVAFYFFRSMLICTLIIIFGCAKDKEPKSDENRILSFELFVDGQYYQGQVNHFSKEISINTIGLERESDLVADIEISEFASISPDPEMPQDFMNPVDYTVTAQNGEKSTYRVITSNTRALSEEKEILSVSMEFEGETYEAVIDQANKIIDITLPLNAGGELVDIEISEGASLAYSYEEGFINYSYPAIFTVTAEDGSTVDYQYNPFLIGFNSLRAIYYSNAIPLINGLNINLNLPNSSLVLENDKNSYVLEYSNYETYDREDLLGVENNFLIHFPENIVSADNYELKYKVSGETLSTYRREFDVVSGDVPKITGVNKERFVRGDTLIIYGENLAPGVLIRAHNGRGYAYNGHYVKLNSEKTELRVPLTNNYSMFPSYHAKYEDVPTPIYIYYQAREGDSTTVDFY</sequence>
<protein>
    <recommendedName>
        <fullName evidence="1">DUF5018 domain-containing protein</fullName>
    </recommendedName>
</protein>
<dbReference type="STRING" id="1185767.IIF7_16847"/>
<name>A0A1Y1T0S2_9FLAO</name>
<dbReference type="AlphaFoldDB" id="A0A1Y1T0S2"/>
<gene>
    <name evidence="2" type="ORF">IIF7_16847</name>
</gene>
<organism evidence="2 3">
    <name type="scientific">Zunongwangia atlantica 22II14-10F7</name>
    <dbReference type="NCBI Taxonomy" id="1185767"/>
    <lineage>
        <taxon>Bacteria</taxon>
        <taxon>Pseudomonadati</taxon>
        <taxon>Bacteroidota</taxon>
        <taxon>Flavobacteriia</taxon>
        <taxon>Flavobacteriales</taxon>
        <taxon>Flavobacteriaceae</taxon>
        <taxon>Zunongwangia</taxon>
    </lineage>
</organism>
<keyword evidence="3" id="KW-1185">Reference proteome</keyword>
<evidence type="ECO:0000313" key="3">
    <source>
        <dbReference type="Proteomes" id="UP000192746"/>
    </source>
</evidence>
<evidence type="ECO:0000313" key="2">
    <source>
        <dbReference type="EMBL" id="ORL44175.1"/>
    </source>
</evidence>
<comment type="caution">
    <text evidence="2">The sequence shown here is derived from an EMBL/GenBank/DDBJ whole genome shotgun (WGS) entry which is preliminary data.</text>
</comment>
<evidence type="ECO:0000259" key="1">
    <source>
        <dbReference type="Pfam" id="PF16410"/>
    </source>
</evidence>
<dbReference type="Proteomes" id="UP000192746">
    <property type="component" value="Unassembled WGS sequence"/>
</dbReference>
<proteinExistence type="predicted"/>
<feature type="domain" description="DUF5018" evidence="1">
    <location>
        <begin position="31"/>
        <end position="120"/>
    </location>
</feature>